<dbReference type="KEGG" id="ptw:TUM18999_55480"/>
<dbReference type="SUPFAM" id="SSF56112">
    <property type="entry name" value="Protein kinase-like (PK-like)"/>
    <property type="match status" value="1"/>
</dbReference>
<evidence type="ECO:0000313" key="1">
    <source>
        <dbReference type="EMBL" id="BCG27357.1"/>
    </source>
</evidence>
<dbReference type="EMBL" id="BQKM01000005">
    <property type="protein sequence ID" value="GJN52862.1"/>
    <property type="molecule type" value="Genomic_DNA"/>
</dbReference>
<dbReference type="Proteomes" id="UP001054892">
    <property type="component" value="Unassembled WGS sequence"/>
</dbReference>
<reference evidence="1 3" key="1">
    <citation type="submission" date="2020-05" db="EMBL/GenBank/DDBJ databases">
        <title>Characterization of novel class B3 metallo-beta-lactamase from novel Pseudomonas species.</title>
        <authorList>
            <person name="Yamada K."/>
            <person name="Aoki K."/>
            <person name="Ishii Y."/>
        </authorList>
    </citation>
    <scope>NUCLEOTIDE SEQUENCE [LARGE SCALE GENOMIC DNA]</scope>
    <source>
        <strain evidence="1 3">TUM18999</strain>
        <strain evidence="2 4">TUM20286</strain>
    </source>
</reference>
<protein>
    <submittedName>
        <fullName evidence="1">Toluene tolerance protein</fullName>
    </submittedName>
</protein>
<dbReference type="RefSeq" id="WP_173171293.1">
    <property type="nucleotide sequence ID" value="NZ_AP023189.1"/>
</dbReference>
<gene>
    <name evidence="1" type="ORF">TUM18999_55480</name>
    <name evidence="2" type="ORF">TUM20286_26140</name>
</gene>
<name>A0A6J4EC51_9PSED</name>
<evidence type="ECO:0000313" key="4">
    <source>
        <dbReference type="Proteomes" id="UP001054892"/>
    </source>
</evidence>
<evidence type="ECO:0000313" key="3">
    <source>
        <dbReference type="Proteomes" id="UP000509383"/>
    </source>
</evidence>
<dbReference type="AlphaFoldDB" id="A0A6J4EC51"/>
<dbReference type="Gene3D" id="1.10.510.10">
    <property type="entry name" value="Transferase(Phosphotransferase) domain 1"/>
    <property type="match status" value="1"/>
</dbReference>
<dbReference type="EMBL" id="AP023189">
    <property type="protein sequence ID" value="BCG27357.1"/>
    <property type="molecule type" value="Genomic_DNA"/>
</dbReference>
<organism evidence="1 3">
    <name type="scientific">Pseudomonas tohonis</name>
    <dbReference type="NCBI Taxonomy" id="2725477"/>
    <lineage>
        <taxon>Bacteria</taxon>
        <taxon>Pseudomonadati</taxon>
        <taxon>Pseudomonadota</taxon>
        <taxon>Gammaproteobacteria</taxon>
        <taxon>Pseudomonadales</taxon>
        <taxon>Pseudomonadaceae</taxon>
        <taxon>Pseudomonas</taxon>
    </lineage>
</organism>
<sequence>MQALNHETYLELSSGAEVLERDGHGEKVLHLVDGSIFKLFRRKRFLSSTAFYPYAQRFSDNVEQLKNKGIPCPEMIGVYRIKGIDRDVVHYKPLPGETLRHVKNRLDNDDDLRRRLGIFIAELHAKGIYFRSLHLGNIVLTPDEKLGLIDIADLKSLNKALSQSMRLRNFHHLLRYHEDRKWLIPEQNTVFRNAYLSAAELGNCATFRDRLSSI</sequence>
<keyword evidence="4" id="KW-1185">Reference proteome</keyword>
<evidence type="ECO:0000313" key="2">
    <source>
        <dbReference type="EMBL" id="GJN52862.1"/>
    </source>
</evidence>
<proteinExistence type="predicted"/>
<dbReference type="InterPro" id="IPR011009">
    <property type="entry name" value="Kinase-like_dom_sf"/>
</dbReference>
<accession>A0A6J4EC51</accession>
<dbReference type="Proteomes" id="UP000509383">
    <property type="component" value="Chromosome"/>
</dbReference>